<evidence type="ECO:0000256" key="1">
    <source>
        <dbReference type="SAM" id="MobiDB-lite"/>
    </source>
</evidence>
<keyword evidence="2" id="KW-0472">Membrane</keyword>
<evidence type="ECO:0000313" key="3">
    <source>
        <dbReference type="EMBL" id="NYG34136.1"/>
    </source>
</evidence>
<keyword evidence="2" id="KW-0812">Transmembrane</keyword>
<dbReference type="InterPro" id="IPR007813">
    <property type="entry name" value="PilN"/>
</dbReference>
<organism evidence="3 4">
    <name type="scientific">Sphaerotilus montanus</name>
    <dbReference type="NCBI Taxonomy" id="522889"/>
    <lineage>
        <taxon>Bacteria</taxon>
        <taxon>Pseudomonadati</taxon>
        <taxon>Pseudomonadota</taxon>
        <taxon>Betaproteobacteria</taxon>
        <taxon>Burkholderiales</taxon>
        <taxon>Sphaerotilaceae</taxon>
        <taxon>Sphaerotilus</taxon>
    </lineage>
</organism>
<dbReference type="RefSeq" id="WP_179634821.1">
    <property type="nucleotide sequence ID" value="NZ_JACCFH010000001.1"/>
</dbReference>
<dbReference type="AlphaFoldDB" id="A0A7Y9U827"/>
<dbReference type="Pfam" id="PF05137">
    <property type="entry name" value="PilN"/>
    <property type="match status" value="1"/>
</dbReference>
<evidence type="ECO:0000313" key="4">
    <source>
        <dbReference type="Proteomes" id="UP000518288"/>
    </source>
</evidence>
<comment type="caution">
    <text evidence="3">The sequence shown here is derived from an EMBL/GenBank/DDBJ whole genome shotgun (WGS) entry which is preliminary data.</text>
</comment>
<dbReference type="Proteomes" id="UP000518288">
    <property type="component" value="Unassembled WGS sequence"/>
</dbReference>
<dbReference type="EMBL" id="JACCFH010000001">
    <property type="protein sequence ID" value="NYG34136.1"/>
    <property type="molecule type" value="Genomic_DNA"/>
</dbReference>
<feature type="region of interest" description="Disordered" evidence="1">
    <location>
        <begin position="174"/>
        <end position="215"/>
    </location>
</feature>
<protein>
    <submittedName>
        <fullName evidence="3">Tfp pilus assembly protein PilN</fullName>
    </submittedName>
</protein>
<gene>
    <name evidence="3" type="ORF">BDD16_003122</name>
</gene>
<feature type="compositionally biased region" description="Polar residues" evidence="1">
    <location>
        <begin position="194"/>
        <end position="208"/>
    </location>
</feature>
<keyword evidence="4" id="KW-1185">Reference proteome</keyword>
<sequence>MPQQLNLYARSLCQSRQANALGHMLMLQGALAALAVVVGVGLQWHTRQIHRDTLQLAAQAEIRRSALLPSATSRTEQAERDQVKRLRDHEAAVQRLQGLLDNGSAGRREGYAAHLEALARQTHPAVWITGLTLQGSDDAIEIRGRMTDPAVLPDYLRSLQSEPRFKGRAFATLQIRPGGSGSPATDGLELEPASQPNYSEFTLSSQAPRTEPAKP</sequence>
<reference evidence="3 4" key="1">
    <citation type="submission" date="2020-07" db="EMBL/GenBank/DDBJ databases">
        <title>Genomic Encyclopedia of Archaeal and Bacterial Type Strains, Phase II (KMG-II): from individual species to whole genera.</title>
        <authorList>
            <person name="Goeker M."/>
        </authorList>
    </citation>
    <scope>NUCLEOTIDE SEQUENCE [LARGE SCALE GENOMIC DNA]</scope>
    <source>
        <strain evidence="3 4">DSM 21226</strain>
    </source>
</reference>
<evidence type="ECO:0000256" key="2">
    <source>
        <dbReference type="SAM" id="Phobius"/>
    </source>
</evidence>
<accession>A0A7Y9U827</accession>
<proteinExistence type="predicted"/>
<feature type="transmembrane region" description="Helical" evidence="2">
    <location>
        <begin position="20"/>
        <end position="42"/>
    </location>
</feature>
<keyword evidence="2" id="KW-1133">Transmembrane helix</keyword>
<name>A0A7Y9U827_9BURK</name>